<evidence type="ECO:0000313" key="2">
    <source>
        <dbReference type="Proteomes" id="UP000075391"/>
    </source>
</evidence>
<sequence>MVVGVALLGIMGMVAASFFVFTAKTKDQITNEIEDKVDNIIAERMILKDLKYSEPSFNNVLIPDDTGFRFFDYVSDSGGDQEFDAPRKLTLEFGRRNEFVFMTSNDKLGTMMYTPALAYDLGALPTSANQEAALIFRSLNKGNEVLKSNPGFWQVGTILMLDSPAAVREMTPTGPNYNVPARSPIFVGIVNAPGESRLTPFNLTGFLNKTHPLYPNETINDEDKFLRDIPPMGGAAPLVRLKAVNIIKYYLERDPKTKTVNLLRSVYMNNTFSKGQLFAADVTRVVFSRNNARDSLIYYQIIRPQDVGK</sequence>
<comment type="caution">
    <text evidence="1">The sequence shown here is derived from an EMBL/GenBank/DDBJ whole genome shotgun (WGS) entry which is preliminary data.</text>
</comment>
<proteinExistence type="predicted"/>
<accession>A0A150WGU8</accession>
<organism evidence="1 2">
    <name type="scientific">Bdellovibrio bacteriovorus</name>
    <dbReference type="NCBI Taxonomy" id="959"/>
    <lineage>
        <taxon>Bacteria</taxon>
        <taxon>Pseudomonadati</taxon>
        <taxon>Bdellovibrionota</taxon>
        <taxon>Bdellovibrionia</taxon>
        <taxon>Bdellovibrionales</taxon>
        <taxon>Pseudobdellovibrionaceae</taxon>
        <taxon>Bdellovibrio</taxon>
    </lineage>
</organism>
<dbReference type="AlphaFoldDB" id="A0A150WGU8"/>
<dbReference type="Proteomes" id="UP000075391">
    <property type="component" value="Unassembled WGS sequence"/>
</dbReference>
<evidence type="ECO:0000313" key="1">
    <source>
        <dbReference type="EMBL" id="KYG62232.1"/>
    </source>
</evidence>
<dbReference type="EMBL" id="LUKF01000016">
    <property type="protein sequence ID" value="KYG62232.1"/>
    <property type="molecule type" value="Genomic_DNA"/>
</dbReference>
<name>A0A150WGU8_BDEBC</name>
<reference evidence="1 2" key="1">
    <citation type="submission" date="2016-03" db="EMBL/GenBank/DDBJ databases">
        <authorList>
            <person name="Ploux O."/>
        </authorList>
    </citation>
    <scope>NUCLEOTIDE SEQUENCE [LARGE SCALE GENOMIC DNA]</scope>
    <source>
        <strain evidence="1 2">BER2</strain>
    </source>
</reference>
<protein>
    <submittedName>
        <fullName evidence="1">Uncharacterized protein</fullName>
    </submittedName>
</protein>
<gene>
    <name evidence="1" type="ORF">AZI85_05945</name>
</gene>